<evidence type="ECO:0000313" key="2">
    <source>
        <dbReference type="Proteomes" id="UP001162131"/>
    </source>
</evidence>
<keyword evidence="2" id="KW-1185">Reference proteome</keyword>
<gene>
    <name evidence="1" type="ORF">BSTOLATCC_MIC47873</name>
</gene>
<accession>A0AAU9K048</accession>
<dbReference type="AlphaFoldDB" id="A0AAU9K048"/>
<proteinExistence type="predicted"/>
<dbReference type="Proteomes" id="UP001162131">
    <property type="component" value="Unassembled WGS sequence"/>
</dbReference>
<comment type="caution">
    <text evidence="1">The sequence shown here is derived from an EMBL/GenBank/DDBJ whole genome shotgun (WGS) entry which is preliminary data.</text>
</comment>
<evidence type="ECO:0000313" key="1">
    <source>
        <dbReference type="EMBL" id="CAG9329037.1"/>
    </source>
</evidence>
<reference evidence="1" key="1">
    <citation type="submission" date="2021-09" db="EMBL/GenBank/DDBJ databases">
        <authorList>
            <consortium name="AG Swart"/>
            <person name="Singh M."/>
            <person name="Singh A."/>
            <person name="Seah K."/>
            <person name="Emmerich C."/>
        </authorList>
    </citation>
    <scope>NUCLEOTIDE SEQUENCE</scope>
    <source>
        <strain evidence="1">ATCC30299</strain>
    </source>
</reference>
<protein>
    <recommendedName>
        <fullName evidence="3">Seven-in-absentia protein TRAF-like domain-containing protein</fullName>
    </recommendedName>
</protein>
<evidence type="ECO:0008006" key="3">
    <source>
        <dbReference type="Google" id="ProtNLM"/>
    </source>
</evidence>
<sequence length="158" mass="18672">MIECYYKEIENEECDWKGEASEVPSHLISQHSICEYTSCKHNKIMLELEFDENSGFRFLLLTFQKDEKPIPFIFEESMSENNLISLLLRSPSEEIIRYKMKIEGKVSSIEYEGNVQKFDGKNIEENQQCLKVHARQMQHFSYISDDGEKRYKIVLTVL</sequence>
<dbReference type="EMBL" id="CAJZBQ010000047">
    <property type="protein sequence ID" value="CAG9329037.1"/>
    <property type="molecule type" value="Genomic_DNA"/>
</dbReference>
<name>A0AAU9K048_9CILI</name>
<organism evidence="1 2">
    <name type="scientific">Blepharisma stoltei</name>
    <dbReference type="NCBI Taxonomy" id="1481888"/>
    <lineage>
        <taxon>Eukaryota</taxon>
        <taxon>Sar</taxon>
        <taxon>Alveolata</taxon>
        <taxon>Ciliophora</taxon>
        <taxon>Postciliodesmatophora</taxon>
        <taxon>Heterotrichea</taxon>
        <taxon>Heterotrichida</taxon>
        <taxon>Blepharismidae</taxon>
        <taxon>Blepharisma</taxon>
    </lineage>
</organism>